<evidence type="ECO:0000313" key="3">
    <source>
        <dbReference type="Proteomes" id="UP000887300"/>
    </source>
</evidence>
<comment type="caution">
    <text evidence="2">The sequence shown here is derived from an EMBL/GenBank/DDBJ whole genome shotgun (WGS) entry which is preliminary data.</text>
</comment>
<evidence type="ECO:0000256" key="1">
    <source>
        <dbReference type="SAM" id="MobiDB-lite"/>
    </source>
</evidence>
<feature type="region of interest" description="Disordered" evidence="1">
    <location>
        <begin position="129"/>
        <end position="148"/>
    </location>
</feature>
<dbReference type="AlphaFoldDB" id="A0A8X8GAZ0"/>
<accession>A0A8X8GAZ0</accession>
<organism evidence="2 3">
    <name type="scientific">Acidithiobacillus ferridurans</name>
    <dbReference type="NCBI Taxonomy" id="1232575"/>
    <lineage>
        <taxon>Bacteria</taxon>
        <taxon>Pseudomonadati</taxon>
        <taxon>Pseudomonadota</taxon>
        <taxon>Acidithiobacillia</taxon>
        <taxon>Acidithiobacillales</taxon>
        <taxon>Acidithiobacillaceae</taxon>
        <taxon>Acidithiobacillus</taxon>
    </lineage>
</organism>
<protein>
    <submittedName>
        <fullName evidence="2">Uncharacterized protein</fullName>
    </submittedName>
</protein>
<gene>
    <name evidence="2" type="ORF">HF568_06135</name>
</gene>
<dbReference type="Proteomes" id="UP000887300">
    <property type="component" value="Unassembled WGS sequence"/>
</dbReference>
<dbReference type="RefSeq" id="WP_215885997.1">
    <property type="nucleotide sequence ID" value="NZ_CP134225.1"/>
</dbReference>
<proteinExistence type="predicted"/>
<name>A0A8X8GAZ0_ACIFI</name>
<reference evidence="2" key="1">
    <citation type="journal article" date="2021" name="ISME J.">
        <title>Genomic evolution of the class Acidithiobacillia: deep-branching Proteobacteria living in extreme acidic conditions.</title>
        <authorList>
            <person name="Moya-Beltran A."/>
            <person name="Beard S."/>
            <person name="Rojas-Villalobos C."/>
            <person name="Issotta F."/>
            <person name="Gallardo Y."/>
            <person name="Ulloa R."/>
            <person name="Giaveno A."/>
            <person name="Degli Esposti M."/>
            <person name="Johnson D.B."/>
            <person name="Quatrini R."/>
        </authorList>
    </citation>
    <scope>NUCLEOTIDE SEQUENCE</scope>
    <source>
        <strain evidence="2">DSM 583</strain>
    </source>
</reference>
<dbReference type="EMBL" id="JABBHS010000191">
    <property type="protein sequence ID" value="MBU2722791.1"/>
    <property type="molecule type" value="Genomic_DNA"/>
</dbReference>
<sequence length="148" mass="16152">MAFVIFAASMIFWGAVIMKALHYRHILALHKKGVVPQAAPVPEPVAAAPKKRVVGPALLKGIKKAVTWTAPRLLAGIKVVGMTTVKATAKAVKKGRSATVNLMAAYRKLREEAAPKDAVSANVETDWSQYDTPPYMRQEQQVDRPTIH</sequence>
<evidence type="ECO:0000313" key="2">
    <source>
        <dbReference type="EMBL" id="MBU2722791.1"/>
    </source>
</evidence>